<dbReference type="InterPro" id="IPR038673">
    <property type="entry name" value="OprB_sf"/>
</dbReference>
<dbReference type="Gene3D" id="2.40.160.180">
    <property type="entry name" value="Carbohydrate-selective porin OprB"/>
    <property type="match status" value="1"/>
</dbReference>
<protein>
    <submittedName>
        <fullName evidence="3">Carbohydrate porin</fullName>
    </submittedName>
</protein>
<dbReference type="Proteomes" id="UP001213664">
    <property type="component" value="Chromosome"/>
</dbReference>
<dbReference type="Pfam" id="PF04966">
    <property type="entry name" value="OprB"/>
    <property type="match status" value="1"/>
</dbReference>
<dbReference type="GO" id="GO:0016020">
    <property type="term" value="C:membrane"/>
    <property type="evidence" value="ECO:0007669"/>
    <property type="project" value="InterPro"/>
</dbReference>
<dbReference type="InterPro" id="IPR007049">
    <property type="entry name" value="Carb-sel_porin_OprB"/>
</dbReference>
<comment type="similarity">
    <text evidence="1 2">Belongs to the OprB family.</text>
</comment>
<proteinExistence type="inferred from homology"/>
<dbReference type="GO" id="GO:0015288">
    <property type="term" value="F:porin activity"/>
    <property type="evidence" value="ECO:0007669"/>
    <property type="project" value="InterPro"/>
</dbReference>
<dbReference type="GO" id="GO:0008643">
    <property type="term" value="P:carbohydrate transport"/>
    <property type="evidence" value="ECO:0007669"/>
    <property type="project" value="InterPro"/>
</dbReference>
<dbReference type="AlphaFoldDB" id="A0AAJ5WZT8"/>
<evidence type="ECO:0000313" key="4">
    <source>
        <dbReference type="Proteomes" id="UP001213664"/>
    </source>
</evidence>
<evidence type="ECO:0000256" key="2">
    <source>
        <dbReference type="RuleBase" id="RU363072"/>
    </source>
</evidence>
<name>A0AAJ5WZT8_9CAUL</name>
<evidence type="ECO:0000313" key="3">
    <source>
        <dbReference type="EMBL" id="WEK41471.1"/>
    </source>
</evidence>
<sequence length="123" mass="13441">MQRISTRPNSAKIGFTVNYAPDEQNLFTNYYEGRVYGIGLLPNRPFDMASVVASYNGLGRPGLDAIAPTGESDDHTVSVIGSYAYRLKPGVFLQPGAGVVFNPSFYPKRDTALNLYLGVTFIL</sequence>
<dbReference type="EMBL" id="CP119326">
    <property type="protein sequence ID" value="WEK41471.1"/>
    <property type="molecule type" value="Genomic_DNA"/>
</dbReference>
<evidence type="ECO:0000256" key="1">
    <source>
        <dbReference type="ARBA" id="ARBA00008769"/>
    </source>
</evidence>
<reference evidence="3" key="1">
    <citation type="submission" date="2023-03" db="EMBL/GenBank/DDBJ databases">
        <title>Andean soil-derived lignocellulolytic bacterial consortium as a source of novel taxa and putative plastic-active enzymes.</title>
        <authorList>
            <person name="Diaz-Garcia L."/>
            <person name="Chuvochina M."/>
            <person name="Feuerriegel G."/>
            <person name="Bunk B."/>
            <person name="Sproer C."/>
            <person name="Streit W.R."/>
            <person name="Rodriguez L.M."/>
            <person name="Overmann J."/>
            <person name="Jimenez D.J."/>
        </authorList>
    </citation>
    <scope>NUCLEOTIDE SEQUENCE</scope>
    <source>
        <strain evidence="3">MAG 833</strain>
    </source>
</reference>
<gene>
    <name evidence="3" type="ORF">P0Y50_07665</name>
</gene>
<accession>A0AAJ5WZT8</accession>
<organism evidence="3 4">
    <name type="scientific">Candidatus Brevundimonas colombiensis</name>
    <dbReference type="NCBI Taxonomy" id="3121376"/>
    <lineage>
        <taxon>Bacteria</taxon>
        <taxon>Pseudomonadati</taxon>
        <taxon>Pseudomonadota</taxon>
        <taxon>Alphaproteobacteria</taxon>
        <taxon>Caulobacterales</taxon>
        <taxon>Caulobacteraceae</taxon>
        <taxon>Brevundimonas</taxon>
    </lineage>
</organism>